<evidence type="ECO:0000313" key="2">
    <source>
        <dbReference type="Proteomes" id="UP001143910"/>
    </source>
</evidence>
<proteinExistence type="predicted"/>
<keyword evidence="2" id="KW-1185">Reference proteome</keyword>
<dbReference type="Proteomes" id="UP001143910">
    <property type="component" value="Unassembled WGS sequence"/>
</dbReference>
<evidence type="ECO:0000313" key="1">
    <source>
        <dbReference type="EMBL" id="KAJ2955173.1"/>
    </source>
</evidence>
<accession>A0ACC1MCF1</accession>
<reference evidence="1" key="1">
    <citation type="submission" date="2022-08" db="EMBL/GenBank/DDBJ databases">
        <title>Genome Sequence of Lecanicillium fungicola.</title>
        <authorList>
            <person name="Buettner E."/>
        </authorList>
    </citation>
    <scope>NUCLEOTIDE SEQUENCE</scope>
    <source>
        <strain evidence="1">Babe33</strain>
    </source>
</reference>
<name>A0ACC1MCF1_9HYPO</name>
<protein>
    <submittedName>
        <fullName evidence="1">Uncharacterized protein</fullName>
    </submittedName>
</protein>
<gene>
    <name evidence="1" type="ORF">NQ176_g11417</name>
</gene>
<comment type="caution">
    <text evidence="1">The sequence shown here is derived from an EMBL/GenBank/DDBJ whole genome shotgun (WGS) entry which is preliminary data.</text>
</comment>
<dbReference type="EMBL" id="JANJQO010003900">
    <property type="protein sequence ID" value="KAJ2955173.1"/>
    <property type="molecule type" value="Genomic_DNA"/>
</dbReference>
<organism evidence="1 2">
    <name type="scientific">Zarea fungicola</name>
    <dbReference type="NCBI Taxonomy" id="93591"/>
    <lineage>
        <taxon>Eukaryota</taxon>
        <taxon>Fungi</taxon>
        <taxon>Dikarya</taxon>
        <taxon>Ascomycota</taxon>
        <taxon>Pezizomycotina</taxon>
        <taxon>Sordariomycetes</taxon>
        <taxon>Hypocreomycetidae</taxon>
        <taxon>Hypocreales</taxon>
        <taxon>Cordycipitaceae</taxon>
        <taxon>Zarea</taxon>
    </lineage>
</organism>
<sequence>MIDSLPLDQYAIDGDAPAWEEAEKQLKGAVKDGKSAPVISVKSSKSKRKAATTATEVFEEAFGDKSSRKKAKKDKGKKA</sequence>